<feature type="binding site" evidence="17">
    <location>
        <position position="210"/>
    </location>
    <ligand>
        <name>Mn(2+)</name>
        <dbReference type="ChEBI" id="CHEBI:29035"/>
    </ligand>
</feature>
<dbReference type="GO" id="GO:0050650">
    <property type="term" value="P:chondroitin sulfate proteoglycan biosynthetic process"/>
    <property type="evidence" value="ECO:0007669"/>
    <property type="project" value="TreeGrafter"/>
</dbReference>
<feature type="binding site" evidence="16">
    <location>
        <begin position="323"/>
        <end position="325"/>
    </location>
    <ligand>
        <name>UDP-alpha-D-glucuronate</name>
        <dbReference type="ChEBI" id="CHEBI:58052"/>
    </ligand>
</feature>
<keyword evidence="7 19" id="KW-0735">Signal-anchor</keyword>
<gene>
    <name evidence="21" type="ORF">KP79_PYT10630</name>
</gene>
<feature type="site" description="Interaction with galactose moiety of substrate glycoprotein" evidence="18">
    <location>
        <position position="333"/>
    </location>
</feature>
<dbReference type="InterPro" id="IPR029044">
    <property type="entry name" value="Nucleotide-diphossugar_trans"/>
</dbReference>
<keyword evidence="8" id="KW-1133">Transmembrane helix</keyword>
<evidence type="ECO:0000256" key="16">
    <source>
        <dbReference type="PIRSR" id="PIRSR605027-2"/>
    </source>
</evidence>
<dbReference type="GO" id="GO:0046872">
    <property type="term" value="F:metal ion binding"/>
    <property type="evidence" value="ECO:0007669"/>
    <property type="project" value="UniProtKB-KW"/>
</dbReference>
<dbReference type="CDD" id="cd00218">
    <property type="entry name" value="GlcAT-I"/>
    <property type="match status" value="1"/>
</dbReference>
<keyword evidence="9 19" id="KW-0333">Golgi apparatus</keyword>
<dbReference type="GO" id="GO:0015018">
    <property type="term" value="F:galactosylgalactosylxylosylprotein 3-beta-glucuronosyltransferase activity"/>
    <property type="evidence" value="ECO:0007669"/>
    <property type="project" value="UniProtKB-UniRule"/>
</dbReference>
<dbReference type="AlphaFoldDB" id="A0A210PP27"/>
<comment type="cofactor">
    <cofactor evidence="1 17 19">
        <name>Mn(2+)</name>
        <dbReference type="ChEBI" id="CHEBI:29035"/>
    </cofactor>
</comment>
<keyword evidence="12 17" id="KW-0464">Manganese</keyword>
<accession>A0A210PP27</accession>
<evidence type="ECO:0000256" key="5">
    <source>
        <dbReference type="ARBA" id="ARBA00022692"/>
    </source>
</evidence>
<keyword evidence="22" id="KW-1185">Reference proteome</keyword>
<keyword evidence="20" id="KW-0175">Coiled coil</keyword>
<evidence type="ECO:0000256" key="20">
    <source>
        <dbReference type="SAM" id="Coils"/>
    </source>
</evidence>
<feature type="active site" description="Proton donor/acceptor" evidence="15">
    <location>
        <position position="295"/>
    </location>
</feature>
<dbReference type="SUPFAM" id="SSF53448">
    <property type="entry name" value="Nucleotide-diphospho-sugar transferases"/>
    <property type="match status" value="1"/>
</dbReference>
<feature type="binding site" evidence="16">
    <location>
        <position position="136"/>
    </location>
    <ligand>
        <name>UDP-alpha-D-glucuronate</name>
        <dbReference type="ChEBI" id="CHEBI:58052"/>
    </ligand>
</feature>
<keyword evidence="6 17" id="KW-0479">Metal-binding</keyword>
<evidence type="ECO:0000256" key="17">
    <source>
        <dbReference type="PIRSR" id="PIRSR605027-3"/>
    </source>
</evidence>
<evidence type="ECO:0000313" key="21">
    <source>
        <dbReference type="EMBL" id="OWF38255.1"/>
    </source>
</evidence>
<dbReference type="OrthoDB" id="675023at2759"/>
<comment type="caution">
    <text evidence="21">The sequence shown here is derived from an EMBL/GenBank/DDBJ whole genome shotgun (WGS) entry which is preliminary data.</text>
</comment>
<comment type="similarity">
    <text evidence="2 19">Belongs to the glycosyltransferase 43 family.</text>
</comment>
<evidence type="ECO:0000256" key="10">
    <source>
        <dbReference type="ARBA" id="ARBA00023136"/>
    </source>
</evidence>
<comment type="subcellular location">
    <subcellularLocation>
        <location evidence="14">Endomembrane system</location>
        <topology evidence="14">Single-pass type II membrane protein</topology>
    </subcellularLocation>
    <subcellularLocation>
        <location evidence="19">Golgi apparatus membrane</location>
        <topology evidence="19">Single-pass type II membrane protein</topology>
    </subcellularLocation>
</comment>
<evidence type="ECO:0000256" key="12">
    <source>
        <dbReference type="ARBA" id="ARBA00023211"/>
    </source>
</evidence>
<dbReference type="GO" id="GO:0000139">
    <property type="term" value="C:Golgi membrane"/>
    <property type="evidence" value="ECO:0007669"/>
    <property type="project" value="UniProtKB-SubCell"/>
</dbReference>
<keyword evidence="5" id="KW-0812">Transmembrane</keyword>
<dbReference type="PANTHER" id="PTHR10896:SF65">
    <property type="entry name" value="GALACTOSYLGALACTOSYLXYLOSYLPROTEIN 3-BETA-GLUCURONOSYLTRANSFERASE 3"/>
    <property type="match status" value="1"/>
</dbReference>
<comment type="pathway">
    <text evidence="19">Protein modification; protein glycosylation.</text>
</comment>
<feature type="binding site" evidence="16">
    <location>
        <begin position="105"/>
        <end position="107"/>
    </location>
    <ligand>
        <name>UDP-alpha-D-glucuronate</name>
        <dbReference type="ChEBI" id="CHEBI:58052"/>
    </ligand>
</feature>
<protein>
    <recommendedName>
        <fullName evidence="3 19">Galactosylgalactosylxylosylprotein 3-beta-glucuronosyltransferase</fullName>
        <ecNumber evidence="3 19">2.4.1.135</ecNumber>
    </recommendedName>
</protein>
<keyword evidence="11" id="KW-0325">Glycoprotein</keyword>
<dbReference type="PANTHER" id="PTHR10896">
    <property type="entry name" value="GALACTOSYLGALACTOSYLXYLOSYLPROTEIN 3-BETA-GLUCURONOSYLTRANSFERASE BETA-1,3-GLUCURONYLTRANSFERASE"/>
    <property type="match status" value="1"/>
</dbReference>
<evidence type="ECO:0000256" key="11">
    <source>
        <dbReference type="ARBA" id="ARBA00023180"/>
    </source>
</evidence>
<evidence type="ECO:0000256" key="18">
    <source>
        <dbReference type="PIRSR" id="PIRSR605027-4"/>
    </source>
</evidence>
<dbReference type="EMBL" id="NEDP02005570">
    <property type="protein sequence ID" value="OWF38255.1"/>
    <property type="molecule type" value="Genomic_DNA"/>
</dbReference>
<dbReference type="Gene3D" id="3.90.550.10">
    <property type="entry name" value="Spore Coat Polysaccharide Biosynthesis Protein SpsA, Chain A"/>
    <property type="match status" value="1"/>
</dbReference>
<keyword evidence="10" id="KW-0472">Membrane</keyword>
<dbReference type="EC" id="2.4.1.135" evidence="3 19"/>
<dbReference type="Pfam" id="PF03360">
    <property type="entry name" value="Glyco_transf_43"/>
    <property type="match status" value="1"/>
</dbReference>
<evidence type="ECO:0000256" key="19">
    <source>
        <dbReference type="RuleBase" id="RU363127"/>
    </source>
</evidence>
<dbReference type="UniPathway" id="UPA00378"/>
<dbReference type="FunFam" id="3.90.550.10:FF:000010">
    <property type="entry name" value="Galactosylgalactosylxylosylprotein 3-beta-glucuronosyltransferase"/>
    <property type="match status" value="1"/>
</dbReference>
<evidence type="ECO:0000256" key="7">
    <source>
        <dbReference type="ARBA" id="ARBA00022968"/>
    </source>
</evidence>
<comment type="catalytic activity">
    <reaction evidence="13 19">
        <text>3-O-(beta-D-galactosyl-(1-&gt;3)-beta-D-galactosyl-(1-&gt;4)-beta-D-xylosyl)-L-seryl-[protein] + UDP-alpha-D-glucuronate = 3-O-(beta-D-GlcA-(1-&gt;3)-beta-D-Gal-(1-&gt;3)-beta-D-Gal-(1-&gt;4)-beta-D-Xyl)-L-seryl-[protein] + UDP + H(+)</text>
        <dbReference type="Rhea" id="RHEA:24168"/>
        <dbReference type="Rhea" id="RHEA-COMP:12571"/>
        <dbReference type="Rhea" id="RHEA-COMP:12573"/>
        <dbReference type="ChEBI" id="CHEBI:15378"/>
        <dbReference type="ChEBI" id="CHEBI:58052"/>
        <dbReference type="ChEBI" id="CHEBI:58223"/>
        <dbReference type="ChEBI" id="CHEBI:132090"/>
        <dbReference type="ChEBI" id="CHEBI:132093"/>
        <dbReference type="EC" id="2.4.1.135"/>
    </reaction>
</comment>
<organism evidence="21 22">
    <name type="scientific">Mizuhopecten yessoensis</name>
    <name type="common">Japanese scallop</name>
    <name type="synonym">Patinopecten yessoensis</name>
    <dbReference type="NCBI Taxonomy" id="6573"/>
    <lineage>
        <taxon>Eukaryota</taxon>
        <taxon>Metazoa</taxon>
        <taxon>Spiralia</taxon>
        <taxon>Lophotrochozoa</taxon>
        <taxon>Mollusca</taxon>
        <taxon>Bivalvia</taxon>
        <taxon>Autobranchia</taxon>
        <taxon>Pteriomorphia</taxon>
        <taxon>Pectinida</taxon>
        <taxon>Pectinoidea</taxon>
        <taxon>Pectinidae</taxon>
        <taxon>Mizuhopecten</taxon>
    </lineage>
</organism>
<name>A0A210PP27_MIZYE</name>
<feature type="binding site" evidence="16">
    <location>
        <begin position="208"/>
        <end position="210"/>
    </location>
    <ligand>
        <name>UDP-alpha-D-glucuronate</name>
        <dbReference type="ChEBI" id="CHEBI:58052"/>
    </ligand>
</feature>
<proteinExistence type="inferred from homology"/>
<evidence type="ECO:0000256" key="2">
    <source>
        <dbReference type="ARBA" id="ARBA00007706"/>
    </source>
</evidence>
<keyword evidence="4 19" id="KW-0808">Transferase</keyword>
<evidence type="ECO:0000256" key="8">
    <source>
        <dbReference type="ARBA" id="ARBA00022989"/>
    </source>
</evidence>
<dbReference type="GO" id="GO:0005975">
    <property type="term" value="P:carbohydrate metabolic process"/>
    <property type="evidence" value="ECO:0007669"/>
    <property type="project" value="TreeGrafter"/>
</dbReference>
<evidence type="ECO:0000256" key="1">
    <source>
        <dbReference type="ARBA" id="ARBA00001936"/>
    </source>
</evidence>
<evidence type="ECO:0000256" key="3">
    <source>
        <dbReference type="ARBA" id="ARBA00012641"/>
    </source>
</evidence>
<evidence type="ECO:0000256" key="4">
    <source>
        <dbReference type="ARBA" id="ARBA00022679"/>
    </source>
</evidence>
<evidence type="ECO:0000313" key="22">
    <source>
        <dbReference type="Proteomes" id="UP000242188"/>
    </source>
</evidence>
<evidence type="ECO:0000256" key="15">
    <source>
        <dbReference type="PIRSR" id="PIRSR605027-1"/>
    </source>
</evidence>
<reference evidence="21 22" key="1">
    <citation type="journal article" date="2017" name="Nat. Ecol. Evol.">
        <title>Scallop genome provides insights into evolution of bilaterian karyotype and development.</title>
        <authorList>
            <person name="Wang S."/>
            <person name="Zhang J."/>
            <person name="Jiao W."/>
            <person name="Li J."/>
            <person name="Xun X."/>
            <person name="Sun Y."/>
            <person name="Guo X."/>
            <person name="Huan P."/>
            <person name="Dong B."/>
            <person name="Zhang L."/>
            <person name="Hu X."/>
            <person name="Sun X."/>
            <person name="Wang J."/>
            <person name="Zhao C."/>
            <person name="Wang Y."/>
            <person name="Wang D."/>
            <person name="Huang X."/>
            <person name="Wang R."/>
            <person name="Lv J."/>
            <person name="Li Y."/>
            <person name="Zhang Z."/>
            <person name="Liu B."/>
            <person name="Lu W."/>
            <person name="Hui Y."/>
            <person name="Liang J."/>
            <person name="Zhou Z."/>
            <person name="Hou R."/>
            <person name="Li X."/>
            <person name="Liu Y."/>
            <person name="Li H."/>
            <person name="Ning X."/>
            <person name="Lin Y."/>
            <person name="Zhao L."/>
            <person name="Xing Q."/>
            <person name="Dou J."/>
            <person name="Li Y."/>
            <person name="Mao J."/>
            <person name="Guo H."/>
            <person name="Dou H."/>
            <person name="Li T."/>
            <person name="Mu C."/>
            <person name="Jiang W."/>
            <person name="Fu Q."/>
            <person name="Fu X."/>
            <person name="Miao Y."/>
            <person name="Liu J."/>
            <person name="Yu Q."/>
            <person name="Li R."/>
            <person name="Liao H."/>
            <person name="Li X."/>
            <person name="Kong Y."/>
            <person name="Jiang Z."/>
            <person name="Chourrout D."/>
            <person name="Li R."/>
            <person name="Bao Z."/>
        </authorList>
    </citation>
    <scope>NUCLEOTIDE SEQUENCE [LARGE SCALE GENOMIC DNA]</scope>
    <source>
        <strain evidence="21 22">PY_sf001</strain>
    </source>
</reference>
<evidence type="ECO:0000256" key="13">
    <source>
        <dbReference type="ARBA" id="ARBA00047979"/>
    </source>
</evidence>
<feature type="binding site" evidence="16">
    <location>
        <position position="184"/>
    </location>
    <ligand>
        <name>UDP-alpha-D-glucuronate</name>
        <dbReference type="ChEBI" id="CHEBI:58052"/>
    </ligand>
</feature>
<evidence type="ECO:0000256" key="14">
    <source>
        <dbReference type="ARBA" id="ARBA00060399"/>
    </source>
</evidence>
<feature type="site" description="Interaction with galactose moiety of substrate glycoprotein" evidence="18">
    <location>
        <position position="241"/>
    </location>
</feature>
<evidence type="ECO:0000256" key="6">
    <source>
        <dbReference type="ARBA" id="ARBA00022723"/>
    </source>
</evidence>
<dbReference type="Proteomes" id="UP000242188">
    <property type="component" value="Unassembled WGS sequence"/>
</dbReference>
<dbReference type="STRING" id="6573.A0A210PP27"/>
<feature type="binding site" evidence="16">
    <location>
        <position position="179"/>
    </location>
    <ligand>
        <name>UDP-alpha-D-glucuronate</name>
        <dbReference type="ChEBI" id="CHEBI:58052"/>
    </ligand>
</feature>
<dbReference type="InterPro" id="IPR005027">
    <property type="entry name" value="Glyco_trans_43"/>
</dbReference>
<evidence type="ECO:0000256" key="9">
    <source>
        <dbReference type="ARBA" id="ARBA00023034"/>
    </source>
</evidence>
<sequence length="345" mass="39411">MVLMTQGRLLCLYSLLIFLGLAWFISTFEYFCSNDELLELRERQLDTYKQQVTEKNREIENIQSKLQDNEEKVQRLSHLINMKTCKPVAGDNSDPSLPTLYLITPTYTRLEQKADLTRLSHTLLHVRNLHWIVVEDSEVKTSLVTSFLANCGVQNTHLNSLTPKQVKLKSSDPQWLKPRGVLQRNAGLTWIRTALNPAKDKGVVYFADDDNTYSLELFEEMRQTQKVSVWPVGLVGGLRYESPVVQSGSVVGWHTFWKPERTFALDMAGFAVNLTIIFSHSNAVFSNNVPRGYLENSLLLDLAVKLKDLEPRADGCTKVLVWHTRTEKTKTKNEKITPSDINIEV</sequence>
<feature type="coiled-coil region" evidence="20">
    <location>
        <begin position="38"/>
        <end position="79"/>
    </location>
</feature>